<proteinExistence type="predicted"/>
<name>A0A975RB61_9GAMM</name>
<dbReference type="Proteomes" id="UP000676649">
    <property type="component" value="Chromosome"/>
</dbReference>
<protein>
    <submittedName>
        <fullName evidence="1">Uncharacterized protein</fullName>
    </submittedName>
</protein>
<organism evidence="1 2">
    <name type="scientific">Methylomonas paludis</name>
    <dbReference type="NCBI Taxonomy" id="1173101"/>
    <lineage>
        <taxon>Bacteria</taxon>
        <taxon>Pseudomonadati</taxon>
        <taxon>Pseudomonadota</taxon>
        <taxon>Gammaproteobacteria</taxon>
        <taxon>Methylococcales</taxon>
        <taxon>Methylococcaceae</taxon>
        <taxon>Methylomonas</taxon>
    </lineage>
</organism>
<keyword evidence="2" id="KW-1185">Reference proteome</keyword>
<dbReference type="RefSeq" id="WP_215584078.1">
    <property type="nucleotide sequence ID" value="NZ_CP073754.1"/>
</dbReference>
<dbReference type="AlphaFoldDB" id="A0A975RB61"/>
<sequence>MTTFGFAKNQRKQRGLDATQWNRGIRSAAFIKAGKPGFNNVLYRLKPNSINFSPF</sequence>
<evidence type="ECO:0000313" key="1">
    <source>
        <dbReference type="EMBL" id="QWF72034.1"/>
    </source>
</evidence>
<reference evidence="1" key="1">
    <citation type="submission" date="2021-04" db="EMBL/GenBank/DDBJ databases">
        <title>Draft genome sequence data of methanotrophic Methylovulum sp. strain S1L and Methylomonas sp. strain S2AM isolated from boreal lake water columns.</title>
        <authorList>
            <person name="Rissanen A.J."/>
            <person name="Mangayil R."/>
            <person name="Svenning M.M."/>
            <person name="Khanongnuch R."/>
        </authorList>
    </citation>
    <scope>NUCLEOTIDE SEQUENCE</scope>
    <source>
        <strain evidence="1">S2AM</strain>
    </source>
</reference>
<accession>A0A975RB61</accession>
<dbReference type="EMBL" id="CP073754">
    <property type="protein sequence ID" value="QWF72034.1"/>
    <property type="molecule type" value="Genomic_DNA"/>
</dbReference>
<evidence type="ECO:0000313" key="2">
    <source>
        <dbReference type="Proteomes" id="UP000676649"/>
    </source>
</evidence>
<gene>
    <name evidence="1" type="ORF">KEF85_06150</name>
</gene>
<dbReference type="KEGG" id="mpad:KEF85_06150"/>